<evidence type="ECO:0000256" key="1">
    <source>
        <dbReference type="ARBA" id="ARBA00004141"/>
    </source>
</evidence>
<accession>I7AEZ5</accession>
<reference evidence="8 9" key="1">
    <citation type="journal article" date="2012" name="Proc. Natl. Acad. Sci. U.S.A.">
        <title>Gain and loss of multiple functionally related, horizontally transferred genes in the reduced genomes of two microsporidian parasites.</title>
        <authorList>
            <person name="Pombert J.-F."/>
            <person name="Selman M."/>
            <person name="Burki F."/>
            <person name="Bardell F.T."/>
            <person name="Farinelli L."/>
            <person name="Solter L.F."/>
            <person name="Whitman D.W."/>
            <person name="Weiss L.M."/>
            <person name="Corradi N."/>
            <person name="Keeling P.J."/>
        </authorList>
    </citation>
    <scope>NUCLEOTIDE SEQUENCE [LARGE SCALE GENOMIC DNA]</scope>
    <source>
        <strain evidence="8 9">SJ-2008</strain>
    </source>
</reference>
<dbReference type="HOGENOM" id="CLU_090044_0_0_1"/>
<evidence type="ECO:0000256" key="7">
    <source>
        <dbReference type="SAM" id="Phobius"/>
    </source>
</evidence>
<proteinExistence type="inferred from homology"/>
<dbReference type="GO" id="GO:0005783">
    <property type="term" value="C:endoplasmic reticulum"/>
    <property type="evidence" value="ECO:0007669"/>
    <property type="project" value="TreeGrafter"/>
</dbReference>
<evidence type="ECO:0000256" key="6">
    <source>
        <dbReference type="PIRNR" id="PIRNR015840"/>
    </source>
</evidence>
<evidence type="ECO:0000256" key="3">
    <source>
        <dbReference type="ARBA" id="ARBA00022692"/>
    </source>
</evidence>
<organism evidence="8 9">
    <name type="scientific">Encephalitozoon romaleae (strain SJ-2008)</name>
    <name type="common">Microsporidian parasite</name>
    <dbReference type="NCBI Taxonomy" id="1178016"/>
    <lineage>
        <taxon>Eukaryota</taxon>
        <taxon>Fungi</taxon>
        <taxon>Fungi incertae sedis</taxon>
        <taxon>Microsporidia</taxon>
        <taxon>Unikaryonidae</taxon>
        <taxon>Encephalitozoon</taxon>
    </lineage>
</organism>
<dbReference type="Pfam" id="PF03381">
    <property type="entry name" value="CDC50"/>
    <property type="match status" value="1"/>
</dbReference>
<dbReference type="GO" id="GO:0005886">
    <property type="term" value="C:plasma membrane"/>
    <property type="evidence" value="ECO:0007669"/>
    <property type="project" value="TreeGrafter"/>
</dbReference>
<dbReference type="PIRSF" id="PIRSF015840">
    <property type="entry name" value="DUF284_TM_euk"/>
    <property type="match status" value="1"/>
</dbReference>
<feature type="transmembrane region" description="Helical" evidence="7">
    <location>
        <begin position="247"/>
        <end position="265"/>
    </location>
</feature>
<evidence type="ECO:0000256" key="2">
    <source>
        <dbReference type="ARBA" id="ARBA00009457"/>
    </source>
</evidence>
<evidence type="ECO:0000313" key="9">
    <source>
        <dbReference type="Proteomes" id="UP000010094"/>
    </source>
</evidence>
<dbReference type="GO" id="GO:0005794">
    <property type="term" value="C:Golgi apparatus"/>
    <property type="evidence" value="ECO:0007669"/>
    <property type="project" value="TreeGrafter"/>
</dbReference>
<dbReference type="AlphaFoldDB" id="I7AEZ5"/>
<dbReference type="GO" id="GO:0045332">
    <property type="term" value="P:phospholipid translocation"/>
    <property type="evidence" value="ECO:0007669"/>
    <property type="project" value="UniProtKB-UniRule"/>
</dbReference>
<dbReference type="PANTHER" id="PTHR10926:SF0">
    <property type="entry name" value="CDC50, ISOFORM A"/>
    <property type="match status" value="1"/>
</dbReference>
<dbReference type="Proteomes" id="UP000010094">
    <property type="component" value="Chromosome VI"/>
</dbReference>
<keyword evidence="4 7" id="KW-1133">Transmembrane helix</keyword>
<keyword evidence="5 6" id="KW-0472">Membrane</keyword>
<evidence type="ECO:0000256" key="5">
    <source>
        <dbReference type="ARBA" id="ARBA00023136"/>
    </source>
</evidence>
<dbReference type="VEuPathDB" id="MicrosporidiaDB:EROM_061440"/>
<dbReference type="InterPro" id="IPR005045">
    <property type="entry name" value="CDC50/LEM3_fam"/>
</dbReference>
<dbReference type="GeneID" id="20521541"/>
<comment type="subcellular location">
    <subcellularLocation>
        <location evidence="1">Membrane</location>
        <topology evidence="1">Multi-pass membrane protein</topology>
    </subcellularLocation>
</comment>
<feature type="transmembrane region" description="Helical" evidence="7">
    <location>
        <begin position="31"/>
        <end position="53"/>
    </location>
</feature>
<sequence>MSLLAYLSRIKGHLLSQKLPGTYRSESNRNFMAILFILGLINFTLGIMATLVYSSLMEVTIPYTNDMSTDVYLPKGRTYLFLEMKDFYQTNLRYSKSISYDQLRGERPKSLNSAKPLSYDDGKIIYPAGMLPNSFPHDSYRIDGVDIETEGISWESERNAIKPSSYTRDEVVSPPLWPDYDEIPNLSLDERFINWIYIAPFPSFRKLWGVVDVETEGMYTLNITSMFPYGKKYVSFAQSSIIGPKNYFLSIGLMLVGLAMILLSLHNHCL</sequence>
<dbReference type="EMBL" id="CP003523">
    <property type="protein sequence ID" value="AFN83235.1"/>
    <property type="molecule type" value="Genomic_DNA"/>
</dbReference>
<dbReference type="OrthoDB" id="340608at2759"/>
<evidence type="ECO:0000313" key="8">
    <source>
        <dbReference type="EMBL" id="AFN83235.1"/>
    </source>
</evidence>
<protein>
    <submittedName>
        <fullName evidence="8">Cdc50-like protein</fullName>
    </submittedName>
</protein>
<keyword evidence="9" id="KW-1185">Reference proteome</keyword>
<dbReference type="KEGG" id="ero:EROM_061440"/>
<name>I7AEZ5_ENCRO</name>
<evidence type="ECO:0000256" key="4">
    <source>
        <dbReference type="ARBA" id="ARBA00022989"/>
    </source>
</evidence>
<dbReference type="PANTHER" id="PTHR10926">
    <property type="entry name" value="CELL CYCLE CONTROL PROTEIN 50"/>
    <property type="match status" value="1"/>
</dbReference>
<gene>
    <name evidence="8" type="ordered locus">EROM_061440</name>
</gene>
<comment type="similarity">
    <text evidence="2 6">Belongs to the CDC50/LEM3 family.</text>
</comment>
<dbReference type="RefSeq" id="XP_009264732.1">
    <property type="nucleotide sequence ID" value="XM_009266457.1"/>
</dbReference>
<keyword evidence="3 7" id="KW-0812">Transmembrane</keyword>